<evidence type="ECO:0000313" key="2">
    <source>
        <dbReference type="EMBL" id="OEF23309.1"/>
    </source>
</evidence>
<dbReference type="STRING" id="1188252.A1QC_12485"/>
<evidence type="ECO:0000313" key="3">
    <source>
        <dbReference type="Proteomes" id="UP000094070"/>
    </source>
</evidence>
<dbReference type="Gene3D" id="2.60.120.260">
    <property type="entry name" value="Galactose-binding domain-like"/>
    <property type="match status" value="1"/>
</dbReference>
<reference evidence="2 3" key="1">
    <citation type="journal article" date="2012" name="Science">
        <title>Ecological populations of bacteria act as socially cohesive units of antibiotic production and resistance.</title>
        <authorList>
            <person name="Cordero O.X."/>
            <person name="Wildschutte H."/>
            <person name="Kirkup B."/>
            <person name="Proehl S."/>
            <person name="Ngo L."/>
            <person name="Hussain F."/>
            <person name="Le Roux F."/>
            <person name="Mincer T."/>
            <person name="Polz M.F."/>
        </authorList>
    </citation>
    <scope>NUCLEOTIDE SEQUENCE [LARGE SCALE GENOMIC DNA]</scope>
    <source>
        <strain evidence="2 3">1S-45</strain>
    </source>
</reference>
<dbReference type="RefSeq" id="WP_017026280.1">
    <property type="nucleotide sequence ID" value="NZ_AJYK02000095.1"/>
</dbReference>
<dbReference type="Proteomes" id="UP000094070">
    <property type="component" value="Unassembled WGS sequence"/>
</dbReference>
<dbReference type="Pfam" id="PF08787">
    <property type="entry name" value="Alginate_lyase2"/>
    <property type="match status" value="1"/>
</dbReference>
<proteinExistence type="predicted"/>
<accession>A0A1E5DZE6</accession>
<keyword evidence="3" id="KW-1185">Reference proteome</keyword>
<protein>
    <submittedName>
        <fullName evidence="2">Cyclic nucleotide-binding protein</fullName>
    </submittedName>
</protein>
<dbReference type="InterPro" id="IPR008979">
    <property type="entry name" value="Galactose-bd-like_sf"/>
</dbReference>
<dbReference type="InterPro" id="IPR013320">
    <property type="entry name" value="ConA-like_dom_sf"/>
</dbReference>
<dbReference type="AlphaFoldDB" id="A0A1E5DZE6"/>
<dbReference type="SUPFAM" id="SSF49785">
    <property type="entry name" value="Galactose-binding domain-like"/>
    <property type="match status" value="1"/>
</dbReference>
<evidence type="ECO:0000259" key="1">
    <source>
        <dbReference type="PROSITE" id="PS50022"/>
    </source>
</evidence>
<gene>
    <name evidence="2" type="ORF">A1QC_12485</name>
</gene>
<dbReference type="Gene3D" id="2.60.120.200">
    <property type="match status" value="1"/>
</dbReference>
<dbReference type="PROSITE" id="PS50022">
    <property type="entry name" value="FA58C_3"/>
    <property type="match status" value="1"/>
</dbReference>
<dbReference type="OrthoDB" id="1113844at2"/>
<dbReference type="EMBL" id="AJYK02000095">
    <property type="protein sequence ID" value="OEF23309.1"/>
    <property type="molecule type" value="Genomic_DNA"/>
</dbReference>
<dbReference type="InterPro" id="IPR000421">
    <property type="entry name" value="FA58C"/>
</dbReference>
<dbReference type="eggNOG" id="COG5297">
    <property type="taxonomic scope" value="Bacteria"/>
</dbReference>
<sequence length="470" mass="51619">MNQWPRSFTMTALMSAILAGCGGSSSSSDELSGGSAISSETSVPQFTCSSYDELSLLSAVDDGSFYESYSPDKAIDGKGTSDSHWSSEGAGKELIIDLGTTSYINMVSILWYQDSDMQREYAFEIMVSEDGKTWQSAPVTKPSSVNQDEYVDYDIDTAKARYVKVIGQENNVDNFISITEIKVKGCGESFSLDPMLPPSSNFDLSRWYLGVPIDLDNNGKSDSISEETLNNGYQLENTFYTNEDDGGMVFRVNVDAPKTSTNTSYARTELREMLRQGDTSIKTQGVNKNNWVFSSAPESDRNNAGGIDGVLEATLAVNHVTTTGDDYQKGRVIIGQIHANDDEPVRLYYRKLPNNSKGSIYFAHESRNSTNDAWHELIGSKSDSASNPSDGIALNEKFSYQIKVKGNALTVTISRVGKNDVSKTIDMSNSGYDNGGQYMYFKAGVYNQNNSGNANDYVQATFYSLEQSHN</sequence>
<comment type="caution">
    <text evidence="2">The sequence shown here is derived from an EMBL/GenBank/DDBJ whole genome shotgun (WGS) entry which is preliminary data.</text>
</comment>
<dbReference type="eggNOG" id="COG3291">
    <property type="taxonomic scope" value="Bacteria"/>
</dbReference>
<feature type="domain" description="F5/8 type C" evidence="1">
    <location>
        <begin position="36"/>
        <end position="186"/>
    </location>
</feature>
<dbReference type="Pfam" id="PF00754">
    <property type="entry name" value="F5_F8_type_C"/>
    <property type="match status" value="1"/>
</dbReference>
<dbReference type="SUPFAM" id="SSF49899">
    <property type="entry name" value="Concanavalin A-like lectins/glucanases"/>
    <property type="match status" value="1"/>
</dbReference>
<name>A0A1E5DZE6_9VIBR</name>
<dbReference type="PROSITE" id="PS51257">
    <property type="entry name" value="PROKAR_LIPOPROTEIN"/>
    <property type="match status" value="1"/>
</dbReference>
<organism evidence="2 3">
    <name type="scientific">Vibrio rumoiensis 1S-45</name>
    <dbReference type="NCBI Taxonomy" id="1188252"/>
    <lineage>
        <taxon>Bacteria</taxon>
        <taxon>Pseudomonadati</taxon>
        <taxon>Pseudomonadota</taxon>
        <taxon>Gammaproteobacteria</taxon>
        <taxon>Vibrionales</taxon>
        <taxon>Vibrionaceae</taxon>
        <taxon>Vibrio</taxon>
    </lineage>
</organism>
<dbReference type="InterPro" id="IPR014895">
    <property type="entry name" value="Alginate_lyase_2"/>
</dbReference>